<feature type="transmembrane region" description="Helical" evidence="1">
    <location>
        <begin position="353"/>
        <end position="373"/>
    </location>
</feature>
<dbReference type="Gene3D" id="1.20.1740.10">
    <property type="entry name" value="Amino acid/polyamine transporter I"/>
    <property type="match status" value="1"/>
</dbReference>
<accession>A0A4Q0T232</accession>
<feature type="transmembrane region" description="Helical" evidence="1">
    <location>
        <begin position="116"/>
        <end position="134"/>
    </location>
</feature>
<evidence type="ECO:0000313" key="3">
    <source>
        <dbReference type="Proteomes" id="UP000289437"/>
    </source>
</evidence>
<feature type="transmembrane region" description="Helical" evidence="1">
    <location>
        <begin position="176"/>
        <end position="195"/>
    </location>
</feature>
<feature type="transmembrane region" description="Helical" evidence="1">
    <location>
        <begin position="321"/>
        <end position="341"/>
    </location>
</feature>
<evidence type="ECO:0008006" key="4">
    <source>
        <dbReference type="Google" id="ProtNLM"/>
    </source>
</evidence>
<feature type="transmembrane region" description="Helical" evidence="1">
    <location>
        <begin position="404"/>
        <end position="424"/>
    </location>
</feature>
<keyword evidence="1" id="KW-0472">Membrane</keyword>
<keyword evidence="1" id="KW-0812">Transmembrane</keyword>
<comment type="caution">
    <text evidence="2">The sequence shown here is derived from an EMBL/GenBank/DDBJ whole genome shotgun (WGS) entry which is preliminary data.</text>
</comment>
<feature type="transmembrane region" description="Helical" evidence="1">
    <location>
        <begin position="141"/>
        <end position="164"/>
    </location>
</feature>
<dbReference type="Proteomes" id="UP000289437">
    <property type="component" value="Unassembled WGS sequence"/>
</dbReference>
<keyword evidence="1" id="KW-1133">Transmembrane helix</keyword>
<dbReference type="AlphaFoldDB" id="A0A4Q0T232"/>
<name>A0A4Q0T232_9BACT</name>
<feature type="transmembrane region" description="Helical" evidence="1">
    <location>
        <begin position="287"/>
        <end position="309"/>
    </location>
</feature>
<feature type="transmembrane region" description="Helical" evidence="1">
    <location>
        <begin position="74"/>
        <end position="96"/>
    </location>
</feature>
<reference evidence="3" key="2">
    <citation type="submission" date="2019-02" db="EMBL/GenBank/DDBJ databases">
        <title>Granulicella sibirica sp. nov., a psychrotolerant acidobacterium isolated from an organic soil layer in forested tundra, West Siberia.</title>
        <authorList>
            <person name="Oshkin I.Y."/>
            <person name="Kulichevskaya I.S."/>
            <person name="Rijpstra W.I.C."/>
            <person name="Sinninghe Damste J.S."/>
            <person name="Rakitin A.L."/>
            <person name="Ravin N.V."/>
            <person name="Dedysh S.N."/>
        </authorList>
    </citation>
    <scope>NUCLEOTIDE SEQUENCE [LARGE SCALE GENOMIC DNA]</scope>
    <source>
        <strain evidence="3">AF10</strain>
    </source>
</reference>
<reference evidence="2 3" key="1">
    <citation type="submission" date="2018-11" db="EMBL/GenBank/DDBJ databases">
        <authorList>
            <person name="Mardanov A.V."/>
            <person name="Ravin N.V."/>
            <person name="Dedysh S.N."/>
        </authorList>
    </citation>
    <scope>NUCLEOTIDE SEQUENCE [LARGE SCALE GENOMIC DNA]</scope>
    <source>
        <strain evidence="2 3">AF10</strain>
    </source>
</reference>
<sequence length="592" mass="64624">MCLTGVDYFSTLGYQPGIAFLAAGLLSPIATLVLVLVTLFAALPLYRRVAGASPHGQGSIAMLERLFPRWGGKVFVLILLGFATTDFIITMTLSAADAAAHFVHNPFAPHWLQSQMLITLLLLTALSAIFLRGFKEAIGIAVVLVGIYLALNAVVTTVALGEVLRHPHLIPEWKRALFAQHPTVLGMIGISLLLFPKLALGLSGFETGVAVMPLIAGTDIRQRIRNTRKLLMTAAVIMSIFLMLTSVVTTLLIKPELFAENGPANGRAMAYLAHQYLGNAFGTVYDVSTILILAFAGASAMAGLLNLIPRYLPRLGMAPEWALASRPLVLVFMAVAFFVTYMFDADVDAQGGAYATGVLVLITSAAVAVVISLGKRKRRYAYMLITAIFIYTTALNIWERPEGLKIASFFILTMISVSLVSRAMRSTELRIMSVDLSEGALDMLAEDEDQVIRVIARRPQNETAADLDRIERAVRKRYGLDPRESVYFFEVEKGDASEFDCTLVVDGERLGNNKILKARSPVVANSIAALLIELERRTGNVPHAYFKWKDGNPVANAFRFVFLGEGDAAPLTHEVLRRAVKDPDHLPVIHVS</sequence>
<feature type="transmembrane region" description="Helical" evidence="1">
    <location>
        <begin position="230"/>
        <end position="253"/>
    </location>
</feature>
<feature type="transmembrane region" description="Helical" evidence="1">
    <location>
        <begin position="18"/>
        <end position="43"/>
    </location>
</feature>
<dbReference type="EMBL" id="RDSM01000002">
    <property type="protein sequence ID" value="RXH56038.1"/>
    <property type="molecule type" value="Genomic_DNA"/>
</dbReference>
<keyword evidence="3" id="KW-1185">Reference proteome</keyword>
<feature type="transmembrane region" description="Helical" evidence="1">
    <location>
        <begin position="380"/>
        <end position="398"/>
    </location>
</feature>
<evidence type="ECO:0000256" key="1">
    <source>
        <dbReference type="SAM" id="Phobius"/>
    </source>
</evidence>
<protein>
    <recommendedName>
        <fullName evidence="4">Amino acid transporter</fullName>
    </recommendedName>
</protein>
<organism evidence="2 3">
    <name type="scientific">Granulicella sibirica</name>
    <dbReference type="NCBI Taxonomy" id="2479048"/>
    <lineage>
        <taxon>Bacteria</taxon>
        <taxon>Pseudomonadati</taxon>
        <taxon>Acidobacteriota</taxon>
        <taxon>Terriglobia</taxon>
        <taxon>Terriglobales</taxon>
        <taxon>Acidobacteriaceae</taxon>
        <taxon>Granulicella</taxon>
    </lineage>
</organism>
<evidence type="ECO:0000313" key="2">
    <source>
        <dbReference type="EMBL" id="RXH56038.1"/>
    </source>
</evidence>
<proteinExistence type="predicted"/>
<gene>
    <name evidence="2" type="ORF">GRAN_2895</name>
</gene>